<organism evidence="1 2">
    <name type="scientific">Streptomyces coacervatus</name>
    <dbReference type="NCBI Taxonomy" id="647381"/>
    <lineage>
        <taxon>Bacteria</taxon>
        <taxon>Bacillati</taxon>
        <taxon>Actinomycetota</taxon>
        <taxon>Actinomycetes</taxon>
        <taxon>Kitasatosporales</taxon>
        <taxon>Streptomycetaceae</taxon>
        <taxon>Streptomyces</taxon>
    </lineage>
</organism>
<sequence length="102" mass="10925">MAAPPPKLPQSAVIVADCGVTARALGANASDTAARAPAATAAPVLVRLALMGIRLPSRSWELPCGDGWEWMGEVRTGRRRAWCGTRVVGGVNLTDRRNYRFH</sequence>
<gene>
    <name evidence="1" type="ORF">GCM10022403_065610</name>
</gene>
<comment type="caution">
    <text evidence="1">The sequence shown here is derived from an EMBL/GenBank/DDBJ whole genome shotgun (WGS) entry which is preliminary data.</text>
</comment>
<keyword evidence="2" id="KW-1185">Reference proteome</keyword>
<dbReference type="EMBL" id="BAABDE010000025">
    <property type="protein sequence ID" value="GAA3823018.1"/>
    <property type="molecule type" value="Genomic_DNA"/>
</dbReference>
<protein>
    <submittedName>
        <fullName evidence="1">Uncharacterized protein</fullName>
    </submittedName>
</protein>
<dbReference type="Proteomes" id="UP001501009">
    <property type="component" value="Unassembled WGS sequence"/>
</dbReference>
<evidence type="ECO:0000313" key="1">
    <source>
        <dbReference type="EMBL" id="GAA3823018.1"/>
    </source>
</evidence>
<evidence type="ECO:0000313" key="2">
    <source>
        <dbReference type="Proteomes" id="UP001501009"/>
    </source>
</evidence>
<name>A0ABP7INV3_9ACTN</name>
<accession>A0ABP7INV3</accession>
<proteinExistence type="predicted"/>
<reference evidence="2" key="1">
    <citation type="journal article" date="2019" name="Int. J. Syst. Evol. Microbiol.">
        <title>The Global Catalogue of Microorganisms (GCM) 10K type strain sequencing project: providing services to taxonomists for standard genome sequencing and annotation.</title>
        <authorList>
            <consortium name="The Broad Institute Genomics Platform"/>
            <consortium name="The Broad Institute Genome Sequencing Center for Infectious Disease"/>
            <person name="Wu L."/>
            <person name="Ma J."/>
        </authorList>
    </citation>
    <scope>NUCLEOTIDE SEQUENCE [LARGE SCALE GENOMIC DNA]</scope>
    <source>
        <strain evidence="2">JCM 17138</strain>
    </source>
</reference>